<organism evidence="8 9">
    <name type="scientific">Filobasidium floriforme</name>
    <dbReference type="NCBI Taxonomy" id="5210"/>
    <lineage>
        <taxon>Eukaryota</taxon>
        <taxon>Fungi</taxon>
        <taxon>Dikarya</taxon>
        <taxon>Basidiomycota</taxon>
        <taxon>Agaricomycotina</taxon>
        <taxon>Tremellomycetes</taxon>
        <taxon>Filobasidiales</taxon>
        <taxon>Filobasidiaceae</taxon>
        <taxon>Filobasidium</taxon>
    </lineage>
</organism>
<gene>
    <name evidence="8" type="ORF">FFLO_03570</name>
</gene>
<dbReference type="Proteomes" id="UP000812966">
    <property type="component" value="Unassembled WGS sequence"/>
</dbReference>
<comment type="caution">
    <text evidence="8">The sequence shown here is derived from an EMBL/GenBank/DDBJ whole genome shotgun (WGS) entry which is preliminary data.</text>
</comment>
<sequence>MLWLGVDFAKCQLVVEAFPSDEDERRVWILEQHQTWNQARFSGSMEFTAGRGRADITVAAFAHMAFQSSQETVLLADLEGWMVNTTQTVMLFDPMVHSDTGTMCLGDQGEEGLEQFKKQHKCNRICLAIGLDPLTDAASASHAFTEIIEEEEPEQGASASTTGAKGTKKQPAKKKAKRTTRAATEQPRATVAEEIMPRTILSTGRAVYAPRR</sequence>
<dbReference type="EMBL" id="JABELV010000066">
    <property type="protein sequence ID" value="KAG7535972.1"/>
    <property type="molecule type" value="Genomic_DNA"/>
</dbReference>
<dbReference type="Gene3D" id="3.20.200.10">
    <property type="entry name" value="MHCK/EF2 kinase"/>
    <property type="match status" value="1"/>
</dbReference>
<keyword evidence="3" id="KW-0547">Nucleotide-binding</keyword>
<dbReference type="InterPro" id="IPR004166">
    <property type="entry name" value="a-kinase_dom"/>
</dbReference>
<dbReference type="AlphaFoldDB" id="A0A8K0NQ53"/>
<accession>A0A8K0NQ53</accession>
<dbReference type="Pfam" id="PF02816">
    <property type="entry name" value="Alpha_kinase"/>
    <property type="match status" value="1"/>
</dbReference>
<dbReference type="OrthoDB" id="2744370at2759"/>
<evidence type="ECO:0000256" key="2">
    <source>
        <dbReference type="ARBA" id="ARBA00022679"/>
    </source>
</evidence>
<dbReference type="PANTHER" id="PTHR45992:SF2">
    <property type="entry name" value="EUKARYOTIC ELONGATION FACTOR 2 KINASE"/>
    <property type="match status" value="1"/>
</dbReference>
<feature type="domain" description="Alpha-type protein kinase" evidence="7">
    <location>
        <begin position="1"/>
        <end position="134"/>
    </location>
</feature>
<dbReference type="GO" id="GO:1903013">
    <property type="term" value="P:response to differentiation-inducing factor 1"/>
    <property type="evidence" value="ECO:0007669"/>
    <property type="project" value="TreeGrafter"/>
</dbReference>
<dbReference type="GO" id="GO:0004674">
    <property type="term" value="F:protein serine/threonine kinase activity"/>
    <property type="evidence" value="ECO:0007669"/>
    <property type="project" value="UniProtKB-KW"/>
</dbReference>
<evidence type="ECO:0000256" key="3">
    <source>
        <dbReference type="ARBA" id="ARBA00022741"/>
    </source>
</evidence>
<dbReference type="InterPro" id="IPR051852">
    <property type="entry name" value="Alpha-type_PK"/>
</dbReference>
<evidence type="ECO:0000256" key="5">
    <source>
        <dbReference type="ARBA" id="ARBA00022840"/>
    </source>
</evidence>
<feature type="compositionally biased region" description="Basic residues" evidence="6">
    <location>
        <begin position="166"/>
        <end position="180"/>
    </location>
</feature>
<evidence type="ECO:0000259" key="7">
    <source>
        <dbReference type="PROSITE" id="PS51158"/>
    </source>
</evidence>
<evidence type="ECO:0000256" key="4">
    <source>
        <dbReference type="ARBA" id="ARBA00022777"/>
    </source>
</evidence>
<protein>
    <recommendedName>
        <fullName evidence="7">Alpha-type protein kinase domain-containing protein</fullName>
    </recommendedName>
</protein>
<keyword evidence="1" id="KW-0723">Serine/threonine-protein kinase</keyword>
<keyword evidence="9" id="KW-1185">Reference proteome</keyword>
<proteinExistence type="predicted"/>
<dbReference type="SUPFAM" id="SSF56112">
    <property type="entry name" value="Protein kinase-like (PK-like)"/>
    <property type="match status" value="1"/>
</dbReference>
<dbReference type="InterPro" id="IPR011009">
    <property type="entry name" value="Kinase-like_dom_sf"/>
</dbReference>
<dbReference type="PANTHER" id="PTHR45992">
    <property type="entry name" value="EUKARYOTIC ELONGATION FACTOR 2 KINASE-RELATED"/>
    <property type="match status" value="1"/>
</dbReference>
<dbReference type="PROSITE" id="PS51158">
    <property type="entry name" value="ALPHA_KINASE"/>
    <property type="match status" value="1"/>
</dbReference>
<keyword evidence="2" id="KW-0808">Transferase</keyword>
<dbReference type="GO" id="GO:0031037">
    <property type="term" value="P:myosin II filament disassembly"/>
    <property type="evidence" value="ECO:0007669"/>
    <property type="project" value="TreeGrafter"/>
</dbReference>
<evidence type="ECO:0000313" key="9">
    <source>
        <dbReference type="Proteomes" id="UP000812966"/>
    </source>
</evidence>
<keyword evidence="4" id="KW-0418">Kinase</keyword>
<name>A0A8K0NQ53_9TREE</name>
<keyword evidence="5" id="KW-0067">ATP-binding</keyword>
<reference evidence="8" key="1">
    <citation type="submission" date="2020-04" db="EMBL/GenBank/DDBJ databases">
        <title>Analysis of mating type loci in Filobasidium floriforme.</title>
        <authorList>
            <person name="Nowrousian M."/>
        </authorList>
    </citation>
    <scope>NUCLEOTIDE SEQUENCE</scope>
    <source>
        <strain evidence="8">CBS 6242</strain>
    </source>
</reference>
<evidence type="ECO:0000256" key="6">
    <source>
        <dbReference type="SAM" id="MobiDB-lite"/>
    </source>
</evidence>
<evidence type="ECO:0000256" key="1">
    <source>
        <dbReference type="ARBA" id="ARBA00022527"/>
    </source>
</evidence>
<feature type="region of interest" description="Disordered" evidence="6">
    <location>
        <begin position="149"/>
        <end position="212"/>
    </location>
</feature>
<evidence type="ECO:0000313" key="8">
    <source>
        <dbReference type="EMBL" id="KAG7535972.1"/>
    </source>
</evidence>
<dbReference type="GO" id="GO:0005524">
    <property type="term" value="F:ATP binding"/>
    <property type="evidence" value="ECO:0007669"/>
    <property type="project" value="UniProtKB-KW"/>
</dbReference>